<feature type="domain" description="Nudix hydrolase" evidence="13">
    <location>
        <begin position="2"/>
        <end position="137"/>
    </location>
</feature>
<evidence type="ECO:0000256" key="11">
    <source>
        <dbReference type="ARBA" id="ARBA00038905"/>
    </source>
</evidence>
<proteinExistence type="inferred from homology"/>
<evidence type="ECO:0000256" key="12">
    <source>
        <dbReference type="RuleBase" id="RU003476"/>
    </source>
</evidence>
<comment type="cofactor">
    <cofactor evidence="1">
        <name>Mg(2+)</name>
        <dbReference type="ChEBI" id="CHEBI:18420"/>
    </cofactor>
</comment>
<keyword evidence="15" id="KW-1185">Reference proteome</keyword>
<dbReference type="InterPro" id="IPR047127">
    <property type="entry name" value="MutT-like"/>
</dbReference>
<evidence type="ECO:0000259" key="13">
    <source>
        <dbReference type="PROSITE" id="PS51462"/>
    </source>
</evidence>
<protein>
    <recommendedName>
        <fullName evidence="11">8-oxo-dGTP diphosphatase</fullName>
        <ecNumber evidence="11">3.6.1.55</ecNumber>
    </recommendedName>
</protein>
<dbReference type="PANTHER" id="PTHR47707">
    <property type="entry name" value="8-OXO-DGTP DIPHOSPHATASE"/>
    <property type="match status" value="1"/>
</dbReference>
<dbReference type="RefSeq" id="WP_231486823.1">
    <property type="nucleotide sequence ID" value="NZ_BAAAZO010000013.1"/>
</dbReference>
<dbReference type="EMBL" id="BAAAZO010000013">
    <property type="protein sequence ID" value="GAA3640031.1"/>
    <property type="molecule type" value="Genomic_DNA"/>
</dbReference>
<dbReference type="PROSITE" id="PS51462">
    <property type="entry name" value="NUDIX"/>
    <property type="match status" value="1"/>
</dbReference>
<accession>A0ABP7AT57</accession>
<dbReference type="InterPro" id="IPR020084">
    <property type="entry name" value="NUDIX_hydrolase_CS"/>
</dbReference>
<evidence type="ECO:0000256" key="10">
    <source>
        <dbReference type="ARBA" id="ARBA00035861"/>
    </source>
</evidence>
<dbReference type="InterPro" id="IPR000086">
    <property type="entry name" value="NUDIX_hydrolase_dom"/>
</dbReference>
<evidence type="ECO:0000313" key="14">
    <source>
        <dbReference type="EMBL" id="GAA3640031.1"/>
    </source>
</evidence>
<keyword evidence="3" id="KW-0515">Mutator protein</keyword>
<keyword evidence="5" id="KW-0479">Metal-binding</keyword>
<dbReference type="Proteomes" id="UP001501074">
    <property type="component" value="Unassembled WGS sequence"/>
</dbReference>
<keyword evidence="9" id="KW-0234">DNA repair</keyword>
<dbReference type="PANTHER" id="PTHR47707:SF1">
    <property type="entry name" value="NUDIX HYDROLASE FAMILY PROTEIN"/>
    <property type="match status" value="1"/>
</dbReference>
<evidence type="ECO:0000256" key="1">
    <source>
        <dbReference type="ARBA" id="ARBA00001946"/>
    </source>
</evidence>
<evidence type="ECO:0000256" key="6">
    <source>
        <dbReference type="ARBA" id="ARBA00022763"/>
    </source>
</evidence>
<dbReference type="InterPro" id="IPR020476">
    <property type="entry name" value="Nudix_hydrolase"/>
</dbReference>
<organism evidence="14 15">
    <name type="scientific">Kineosporia mesophila</name>
    <dbReference type="NCBI Taxonomy" id="566012"/>
    <lineage>
        <taxon>Bacteria</taxon>
        <taxon>Bacillati</taxon>
        <taxon>Actinomycetota</taxon>
        <taxon>Actinomycetes</taxon>
        <taxon>Kineosporiales</taxon>
        <taxon>Kineosporiaceae</taxon>
        <taxon>Kineosporia</taxon>
    </lineage>
</organism>
<keyword evidence="8" id="KW-0460">Magnesium</keyword>
<dbReference type="Pfam" id="PF00293">
    <property type="entry name" value="NUDIX"/>
    <property type="match status" value="1"/>
</dbReference>
<dbReference type="EC" id="3.6.1.55" evidence="11"/>
<comment type="caution">
    <text evidence="14">The sequence shown here is derived from an EMBL/GenBank/DDBJ whole genome shotgun (WGS) entry which is preliminary data.</text>
</comment>
<reference evidence="15" key="1">
    <citation type="journal article" date="2019" name="Int. J. Syst. Evol. Microbiol.">
        <title>The Global Catalogue of Microorganisms (GCM) 10K type strain sequencing project: providing services to taxonomists for standard genome sequencing and annotation.</title>
        <authorList>
            <consortium name="The Broad Institute Genomics Platform"/>
            <consortium name="The Broad Institute Genome Sequencing Center for Infectious Disease"/>
            <person name="Wu L."/>
            <person name="Ma J."/>
        </authorList>
    </citation>
    <scope>NUCLEOTIDE SEQUENCE [LARGE SCALE GENOMIC DNA]</scope>
    <source>
        <strain evidence="15">JCM 16902</strain>
    </source>
</reference>
<dbReference type="SUPFAM" id="SSF55811">
    <property type="entry name" value="Nudix"/>
    <property type="match status" value="1"/>
</dbReference>
<evidence type="ECO:0000256" key="8">
    <source>
        <dbReference type="ARBA" id="ARBA00022842"/>
    </source>
</evidence>
<evidence type="ECO:0000256" key="5">
    <source>
        <dbReference type="ARBA" id="ARBA00022723"/>
    </source>
</evidence>
<sequence>MALHHVVTGALVRGDRLLLCHRSPSRRWYPNVWDLPGGHVDSGESELEALRRELREEVGVEAAHIDNEPCARIRGGSDDLPEGRLQQGIWIVRAWSGEPVNLEPLEHDEICWASLDDMRGLTLGHAYYLGVFEQILRG</sequence>
<dbReference type="Gene3D" id="3.90.79.10">
    <property type="entry name" value="Nucleoside Triphosphate Pyrophosphohydrolase"/>
    <property type="match status" value="1"/>
</dbReference>
<dbReference type="InterPro" id="IPR015797">
    <property type="entry name" value="NUDIX_hydrolase-like_dom_sf"/>
</dbReference>
<evidence type="ECO:0000256" key="4">
    <source>
        <dbReference type="ARBA" id="ARBA00022705"/>
    </source>
</evidence>
<gene>
    <name evidence="14" type="ORF">GCM10022223_69070</name>
</gene>
<evidence type="ECO:0000256" key="3">
    <source>
        <dbReference type="ARBA" id="ARBA00022457"/>
    </source>
</evidence>
<comment type="catalytic activity">
    <reaction evidence="10">
        <text>8-oxo-dGTP + H2O = 8-oxo-dGMP + diphosphate + H(+)</text>
        <dbReference type="Rhea" id="RHEA:31575"/>
        <dbReference type="ChEBI" id="CHEBI:15377"/>
        <dbReference type="ChEBI" id="CHEBI:15378"/>
        <dbReference type="ChEBI" id="CHEBI:33019"/>
        <dbReference type="ChEBI" id="CHEBI:63224"/>
        <dbReference type="ChEBI" id="CHEBI:77896"/>
        <dbReference type="EC" id="3.6.1.55"/>
    </reaction>
</comment>
<keyword evidence="7 12" id="KW-0378">Hydrolase</keyword>
<evidence type="ECO:0000256" key="2">
    <source>
        <dbReference type="ARBA" id="ARBA00005582"/>
    </source>
</evidence>
<dbReference type="PROSITE" id="PS00893">
    <property type="entry name" value="NUDIX_BOX"/>
    <property type="match status" value="1"/>
</dbReference>
<comment type="similarity">
    <text evidence="2 12">Belongs to the Nudix hydrolase family.</text>
</comment>
<evidence type="ECO:0000313" key="15">
    <source>
        <dbReference type="Proteomes" id="UP001501074"/>
    </source>
</evidence>
<keyword evidence="4" id="KW-0235">DNA replication</keyword>
<keyword evidence="6" id="KW-0227">DNA damage</keyword>
<name>A0ABP7AT57_9ACTN</name>
<evidence type="ECO:0000256" key="9">
    <source>
        <dbReference type="ARBA" id="ARBA00023204"/>
    </source>
</evidence>
<evidence type="ECO:0000256" key="7">
    <source>
        <dbReference type="ARBA" id="ARBA00022801"/>
    </source>
</evidence>
<dbReference type="PRINTS" id="PR00502">
    <property type="entry name" value="NUDIXFAMILY"/>
</dbReference>